<dbReference type="PROSITE" id="PS00830">
    <property type="entry name" value="GREAB_2"/>
    <property type="match status" value="1"/>
</dbReference>
<gene>
    <name evidence="3" type="ORF">COU98_02015</name>
</gene>
<dbReference type="PIRSF" id="PIRSF006092">
    <property type="entry name" value="GreA_GreB"/>
    <property type="match status" value="1"/>
</dbReference>
<dbReference type="InterPro" id="IPR036805">
    <property type="entry name" value="Tscrpt_elong_fac_GreA/B_N_sf"/>
</dbReference>
<evidence type="ECO:0000313" key="4">
    <source>
        <dbReference type="Proteomes" id="UP000236946"/>
    </source>
</evidence>
<dbReference type="Gene3D" id="1.10.287.180">
    <property type="entry name" value="Transcription elongation factor, GreA/GreB, N-terminal domain"/>
    <property type="match status" value="1"/>
</dbReference>
<dbReference type="GO" id="GO:0070063">
    <property type="term" value="F:RNA polymerase binding"/>
    <property type="evidence" value="ECO:0007669"/>
    <property type="project" value="InterPro"/>
</dbReference>
<keyword evidence="3" id="KW-0648">Protein biosynthesis</keyword>
<evidence type="ECO:0000313" key="3">
    <source>
        <dbReference type="EMBL" id="PJE69444.1"/>
    </source>
</evidence>
<dbReference type="EMBL" id="PFEN01000038">
    <property type="protein sequence ID" value="PJE69444.1"/>
    <property type="molecule type" value="Genomic_DNA"/>
</dbReference>
<dbReference type="GO" id="GO:0003677">
    <property type="term" value="F:DNA binding"/>
    <property type="evidence" value="ECO:0007669"/>
    <property type="project" value="InterPro"/>
</dbReference>
<organism evidence="3 4">
    <name type="scientific">Candidatus Staskawiczbacteria bacterium CG10_big_fil_rev_8_21_14_0_10_38_10</name>
    <dbReference type="NCBI Taxonomy" id="1974891"/>
    <lineage>
        <taxon>Bacteria</taxon>
        <taxon>Candidatus Staskawicziibacteriota</taxon>
    </lineage>
</organism>
<feature type="domain" description="Transcription elongation factor GreA/GreB C-terminal" evidence="2">
    <location>
        <begin position="83"/>
        <end position="154"/>
    </location>
</feature>
<reference evidence="4" key="1">
    <citation type="submission" date="2017-09" db="EMBL/GenBank/DDBJ databases">
        <title>Depth-based differentiation of microbial function through sediment-hosted aquifers and enrichment of novel symbionts in the deep terrestrial subsurface.</title>
        <authorList>
            <person name="Probst A.J."/>
            <person name="Ladd B."/>
            <person name="Jarett J.K."/>
            <person name="Geller-Mcgrath D.E."/>
            <person name="Sieber C.M.K."/>
            <person name="Emerson J.B."/>
            <person name="Anantharaman K."/>
            <person name="Thomas B.C."/>
            <person name="Malmstrom R."/>
            <person name="Stieglmeier M."/>
            <person name="Klingl A."/>
            <person name="Woyke T."/>
            <person name="Ryan C.M."/>
            <person name="Banfield J.F."/>
        </authorList>
    </citation>
    <scope>NUCLEOTIDE SEQUENCE [LARGE SCALE GENOMIC DNA]</scope>
</reference>
<dbReference type="AlphaFoldDB" id="A0A2H9T149"/>
<dbReference type="InterPro" id="IPR001437">
    <property type="entry name" value="Tscrpt_elong_fac_GreA/B_C"/>
</dbReference>
<keyword evidence="3" id="KW-0251">Elongation factor</keyword>
<dbReference type="GO" id="GO:0006354">
    <property type="term" value="P:DNA-templated transcription elongation"/>
    <property type="evidence" value="ECO:0007669"/>
    <property type="project" value="TreeGrafter"/>
</dbReference>
<dbReference type="Proteomes" id="UP000236946">
    <property type="component" value="Unassembled WGS sequence"/>
</dbReference>
<dbReference type="PANTHER" id="PTHR30437">
    <property type="entry name" value="TRANSCRIPTION ELONGATION FACTOR GREA"/>
    <property type="match status" value="1"/>
</dbReference>
<dbReference type="SUPFAM" id="SSF46557">
    <property type="entry name" value="GreA transcript cleavage protein, N-terminal domain"/>
    <property type="match status" value="1"/>
</dbReference>
<evidence type="ECO:0000256" key="1">
    <source>
        <dbReference type="SAM" id="Coils"/>
    </source>
</evidence>
<sequence>MADKKFYITKQKLKELQKEYKDLLYFLHMKTKAETPKFLESEDLNSEYFTLQEDLNFLRNRINELENTLKNYELITPPTKEKQKNINLGARVIVEVDGEKDEFTIVGTIEANPSLGKISNESPVGRALLGHKVGEEIIVSSPIKVVYKIKKISYPSGR</sequence>
<dbReference type="GO" id="GO:0032784">
    <property type="term" value="P:regulation of DNA-templated transcription elongation"/>
    <property type="evidence" value="ECO:0007669"/>
    <property type="project" value="InterPro"/>
</dbReference>
<keyword evidence="1" id="KW-0175">Coiled coil</keyword>
<dbReference type="InterPro" id="IPR036953">
    <property type="entry name" value="GreA/GreB_C_sf"/>
</dbReference>
<comment type="caution">
    <text evidence="3">The sequence shown here is derived from an EMBL/GenBank/DDBJ whole genome shotgun (WGS) entry which is preliminary data.</text>
</comment>
<name>A0A2H9T149_9BACT</name>
<dbReference type="Pfam" id="PF01272">
    <property type="entry name" value="GreA_GreB"/>
    <property type="match status" value="1"/>
</dbReference>
<dbReference type="InterPro" id="IPR018151">
    <property type="entry name" value="TF_GreA/GreB_CS"/>
</dbReference>
<protein>
    <submittedName>
        <fullName evidence="3">Transcription elongation factor GreA</fullName>
    </submittedName>
</protein>
<dbReference type="Gene3D" id="3.10.50.30">
    <property type="entry name" value="Transcription elongation factor, GreA/GreB, C-terminal domain"/>
    <property type="match status" value="1"/>
</dbReference>
<evidence type="ECO:0000259" key="2">
    <source>
        <dbReference type="Pfam" id="PF01272"/>
    </source>
</evidence>
<dbReference type="InterPro" id="IPR023459">
    <property type="entry name" value="Tscrpt_elong_fac_GreA/B_fam"/>
</dbReference>
<dbReference type="GO" id="GO:0003746">
    <property type="term" value="F:translation elongation factor activity"/>
    <property type="evidence" value="ECO:0007669"/>
    <property type="project" value="UniProtKB-KW"/>
</dbReference>
<feature type="coiled-coil region" evidence="1">
    <location>
        <begin position="41"/>
        <end position="75"/>
    </location>
</feature>
<proteinExistence type="predicted"/>
<dbReference type="PANTHER" id="PTHR30437:SF4">
    <property type="entry name" value="TRANSCRIPTION ELONGATION FACTOR GREA"/>
    <property type="match status" value="1"/>
</dbReference>
<dbReference type="SUPFAM" id="SSF54534">
    <property type="entry name" value="FKBP-like"/>
    <property type="match status" value="1"/>
</dbReference>
<accession>A0A2H9T149</accession>